<keyword evidence="1" id="KW-0812">Transmembrane</keyword>
<feature type="transmembrane region" description="Helical" evidence="1">
    <location>
        <begin position="118"/>
        <end position="139"/>
    </location>
</feature>
<organism evidence="2 3">
    <name type="scientific">Stenotrophomonas maltophilia</name>
    <name type="common">Pseudomonas maltophilia</name>
    <name type="synonym">Xanthomonas maltophilia</name>
    <dbReference type="NCBI Taxonomy" id="40324"/>
    <lineage>
        <taxon>Bacteria</taxon>
        <taxon>Pseudomonadati</taxon>
        <taxon>Pseudomonadota</taxon>
        <taxon>Gammaproteobacteria</taxon>
        <taxon>Lysobacterales</taxon>
        <taxon>Lysobacteraceae</taxon>
        <taxon>Stenotrophomonas</taxon>
        <taxon>Stenotrophomonas maltophilia group</taxon>
    </lineage>
</organism>
<dbReference type="Proteomes" id="UP000249614">
    <property type="component" value="Unassembled WGS sequence"/>
</dbReference>
<protein>
    <recommendedName>
        <fullName evidence="4">Transmembrane protein</fullName>
    </recommendedName>
</protein>
<gene>
    <name evidence="2" type="ORF">A7X83_16920</name>
</gene>
<evidence type="ECO:0000313" key="3">
    <source>
        <dbReference type="Proteomes" id="UP000249614"/>
    </source>
</evidence>
<dbReference type="AlphaFoldDB" id="A0A2W6HVK2"/>
<evidence type="ECO:0000256" key="1">
    <source>
        <dbReference type="SAM" id="Phobius"/>
    </source>
</evidence>
<feature type="transmembrane region" description="Helical" evidence="1">
    <location>
        <begin position="48"/>
        <end position="71"/>
    </location>
</feature>
<dbReference type="EMBL" id="LXXM01000228">
    <property type="protein sequence ID" value="PZS87540.1"/>
    <property type="molecule type" value="Genomic_DNA"/>
</dbReference>
<accession>A0A2W6HVK2</accession>
<feature type="transmembrane region" description="Helical" evidence="1">
    <location>
        <begin position="9"/>
        <end position="42"/>
    </location>
</feature>
<keyword evidence="1" id="KW-0472">Membrane</keyword>
<feature type="transmembrane region" description="Helical" evidence="1">
    <location>
        <begin position="91"/>
        <end position="112"/>
    </location>
</feature>
<evidence type="ECO:0008006" key="4">
    <source>
        <dbReference type="Google" id="ProtNLM"/>
    </source>
</evidence>
<proteinExistence type="predicted"/>
<reference evidence="2 3" key="1">
    <citation type="submission" date="2016-05" db="EMBL/GenBank/DDBJ databases">
        <authorList>
            <person name="Lavstsen T."/>
            <person name="Jespersen J.S."/>
        </authorList>
    </citation>
    <scope>NUCLEOTIDE SEQUENCE [LARGE SCALE GENOMIC DNA]</scope>
    <source>
        <strain evidence="2 3">SM-5815</strain>
    </source>
</reference>
<name>A0A2W6HVK2_STEMA</name>
<dbReference type="PROSITE" id="PS51257">
    <property type="entry name" value="PROKAR_LIPOPROTEIN"/>
    <property type="match status" value="1"/>
</dbReference>
<keyword evidence="1" id="KW-1133">Transmembrane helix</keyword>
<comment type="caution">
    <text evidence="2">The sequence shown here is derived from an EMBL/GenBank/DDBJ whole genome shotgun (WGS) entry which is preliminary data.</text>
</comment>
<dbReference type="RefSeq" id="WP_111113680.1">
    <property type="nucleotide sequence ID" value="NZ_LXXM01000228.1"/>
</dbReference>
<evidence type="ECO:0000313" key="2">
    <source>
        <dbReference type="EMBL" id="PZS87540.1"/>
    </source>
</evidence>
<sequence>MDERRLKYLYVVLAALFGLPSLFMGGVGACIALVMGVIGLVSLDADKLWFAAVMCVWGTAALAGLVAWVALSVIWLRDGLQGLRTASPRWWWLLGMGVLAGLPLLGLAIYTFSGLGPAVVSGLFAGPSLLVPTGMLMLLRARADAVDVPPVRARVSE</sequence>